<accession>A0ABP8LCN3</accession>
<comment type="caution">
    <text evidence="1">The sequence shown here is derived from an EMBL/GenBank/DDBJ whole genome shotgun (WGS) entry which is preliminary data.</text>
</comment>
<gene>
    <name evidence="1" type="ORF">GCM10023188_08600</name>
</gene>
<keyword evidence="2" id="KW-1185">Reference proteome</keyword>
<evidence type="ECO:0000313" key="2">
    <source>
        <dbReference type="Proteomes" id="UP001500552"/>
    </source>
</evidence>
<protein>
    <recommendedName>
        <fullName evidence="3">S9 family peptidase</fullName>
    </recommendedName>
</protein>
<evidence type="ECO:0000313" key="1">
    <source>
        <dbReference type="EMBL" id="GAA4426494.1"/>
    </source>
</evidence>
<dbReference type="EMBL" id="BAABHC010000003">
    <property type="protein sequence ID" value="GAA4426494.1"/>
    <property type="molecule type" value="Genomic_DNA"/>
</dbReference>
<reference evidence="2" key="1">
    <citation type="journal article" date="2019" name="Int. J. Syst. Evol. Microbiol.">
        <title>The Global Catalogue of Microorganisms (GCM) 10K type strain sequencing project: providing services to taxonomists for standard genome sequencing and annotation.</title>
        <authorList>
            <consortium name="The Broad Institute Genomics Platform"/>
            <consortium name="The Broad Institute Genome Sequencing Center for Infectious Disease"/>
            <person name="Wu L."/>
            <person name="Ma J."/>
        </authorList>
    </citation>
    <scope>NUCLEOTIDE SEQUENCE [LARGE SCALE GENOMIC DNA]</scope>
    <source>
        <strain evidence="2">JCM 17926</strain>
    </source>
</reference>
<sequence>MPDQSKQRYSQRVPRKTIPVGSDAFVLLSRSAADAYTVEKYNRALKRLWTAEVKLTGAETIEGFVAGPEAAIVVTHRADNGAGMQQLYGHRINLGTGKKEAGALLLEAPAKDRRATVAASADGNRLLAYRYHTDASHQIEHISGSLYDGSLQKLQDTQYDLQDVPAILSADVQVGNGGEQYISLLSDNMKRLTARQYTPGSKEAKVMSVLVGGTFDGRKVYIIDSKFELMPNGTLYGAVMTADEASGKYYSLKAVKFDFEAGDMVFAEEFKFTPGYLAEVNTLDKRGGDKPTRLEDIYLTDLVLTPEQRLVVIAEKKYTAGGKDAPYFANELHLFTYDEYMGAAWNSVLMKHQQAPADEAFSSISFSSYLDGNTLHLLTLEELNGKNDLYLRQINTKTGEATAPKAVRLNVADDKDLAYVKDFTAWLSEKDIVAVVRPSRKADSLRLSRIQLK</sequence>
<proteinExistence type="predicted"/>
<evidence type="ECO:0008006" key="3">
    <source>
        <dbReference type="Google" id="ProtNLM"/>
    </source>
</evidence>
<dbReference type="Proteomes" id="UP001500552">
    <property type="component" value="Unassembled WGS sequence"/>
</dbReference>
<organism evidence="1 2">
    <name type="scientific">Pontibacter saemangeumensis</name>
    <dbReference type="NCBI Taxonomy" id="1084525"/>
    <lineage>
        <taxon>Bacteria</taxon>
        <taxon>Pseudomonadati</taxon>
        <taxon>Bacteroidota</taxon>
        <taxon>Cytophagia</taxon>
        <taxon>Cytophagales</taxon>
        <taxon>Hymenobacteraceae</taxon>
        <taxon>Pontibacter</taxon>
    </lineage>
</organism>
<name>A0ABP8LCN3_9BACT</name>